<evidence type="ECO:0000313" key="6">
    <source>
        <dbReference type="Proteomes" id="UP001318860"/>
    </source>
</evidence>
<organism evidence="5 6">
    <name type="scientific">Rehmannia glutinosa</name>
    <name type="common">Chinese foxglove</name>
    <dbReference type="NCBI Taxonomy" id="99300"/>
    <lineage>
        <taxon>Eukaryota</taxon>
        <taxon>Viridiplantae</taxon>
        <taxon>Streptophyta</taxon>
        <taxon>Embryophyta</taxon>
        <taxon>Tracheophyta</taxon>
        <taxon>Spermatophyta</taxon>
        <taxon>Magnoliopsida</taxon>
        <taxon>eudicotyledons</taxon>
        <taxon>Gunneridae</taxon>
        <taxon>Pentapetalae</taxon>
        <taxon>asterids</taxon>
        <taxon>lamiids</taxon>
        <taxon>Lamiales</taxon>
        <taxon>Orobanchaceae</taxon>
        <taxon>Rehmannieae</taxon>
        <taxon>Rehmannia</taxon>
    </lineage>
</organism>
<feature type="repeat" description="ARM" evidence="2">
    <location>
        <begin position="221"/>
        <end position="264"/>
    </location>
</feature>
<evidence type="ECO:0000256" key="2">
    <source>
        <dbReference type="PROSITE-ProRule" id="PRU00259"/>
    </source>
</evidence>
<accession>A0ABR0XMF8</accession>
<dbReference type="Proteomes" id="UP001318860">
    <property type="component" value="Unassembled WGS sequence"/>
</dbReference>
<proteinExistence type="predicted"/>
<feature type="domain" description="DUF7792" evidence="4">
    <location>
        <begin position="35"/>
        <end position="156"/>
    </location>
</feature>
<dbReference type="InterPro" id="IPR011989">
    <property type="entry name" value="ARM-like"/>
</dbReference>
<dbReference type="InterPro" id="IPR016024">
    <property type="entry name" value="ARM-type_fold"/>
</dbReference>
<protein>
    <recommendedName>
        <fullName evidence="4">DUF7792 domain-containing protein</fullName>
    </recommendedName>
</protein>
<gene>
    <name evidence="5" type="ORF">DH2020_003594</name>
</gene>
<dbReference type="Gene3D" id="1.20.930.20">
    <property type="entry name" value="Adaptor protein Cbl, N-terminal domain"/>
    <property type="match status" value="1"/>
</dbReference>
<dbReference type="Pfam" id="PF00514">
    <property type="entry name" value="Arm"/>
    <property type="match status" value="1"/>
</dbReference>
<name>A0ABR0XMF8_REHGL</name>
<dbReference type="SUPFAM" id="SSF48371">
    <property type="entry name" value="ARM repeat"/>
    <property type="match status" value="1"/>
</dbReference>
<dbReference type="InterPro" id="IPR056694">
    <property type="entry name" value="DUF7792"/>
</dbReference>
<dbReference type="SMART" id="SM00185">
    <property type="entry name" value="ARM"/>
    <property type="match status" value="3"/>
</dbReference>
<dbReference type="Pfam" id="PF25055">
    <property type="entry name" value="DUF7792"/>
    <property type="match status" value="1"/>
</dbReference>
<dbReference type="PANTHER" id="PTHR46168">
    <property type="entry name" value="ARMADILLO REPEAT ONLY 4"/>
    <property type="match status" value="1"/>
</dbReference>
<feature type="compositionally biased region" description="Polar residues" evidence="3">
    <location>
        <begin position="1"/>
        <end position="11"/>
    </location>
</feature>
<dbReference type="EMBL" id="JABTTQ020000003">
    <property type="protein sequence ID" value="KAK6160213.1"/>
    <property type="molecule type" value="Genomic_DNA"/>
</dbReference>
<dbReference type="Gene3D" id="1.25.10.10">
    <property type="entry name" value="Leucine-rich Repeat Variant"/>
    <property type="match status" value="1"/>
</dbReference>
<dbReference type="InterPro" id="IPR000225">
    <property type="entry name" value="Armadillo"/>
</dbReference>
<dbReference type="PROSITE" id="PS50176">
    <property type="entry name" value="ARM_REPEAT"/>
    <property type="match status" value="1"/>
</dbReference>
<keyword evidence="1" id="KW-0677">Repeat</keyword>
<evidence type="ECO:0000256" key="1">
    <source>
        <dbReference type="ARBA" id="ARBA00022737"/>
    </source>
</evidence>
<keyword evidence="6" id="KW-1185">Reference proteome</keyword>
<reference evidence="5 6" key="1">
    <citation type="journal article" date="2021" name="Comput. Struct. Biotechnol. J.">
        <title>De novo genome assembly of the potent medicinal plant Rehmannia glutinosa using nanopore technology.</title>
        <authorList>
            <person name="Ma L."/>
            <person name="Dong C."/>
            <person name="Song C."/>
            <person name="Wang X."/>
            <person name="Zheng X."/>
            <person name="Niu Y."/>
            <person name="Chen S."/>
            <person name="Feng W."/>
        </authorList>
    </citation>
    <scope>NUCLEOTIDE SEQUENCE [LARGE SCALE GENOMIC DNA]</scope>
    <source>
        <strain evidence="5">DH-2019</strain>
    </source>
</reference>
<sequence>MATKPTSSSTALPAIHQKQHPQKQAAIEQQEKRIEDVLSFPILLSDQINQAVKEAEIFKFGCSEVGEKVESLCQMLRSAARLATSSPCATFYDRPLRRVAAEVSKNLEKSVTVVRKCRRRSIFSRVVTIVSAADFRKLLNLLKSSVADMEWVLSIFEAGAAGGIVLTLPPIASTDPIISWVWSFIASLHMGQLQDKIEAANQLSSLAKDNDRNKQIIVEEGGILPLLKMLKDGSSLDGRIAAACALYNLANNVERVRAIIDALGVPIIVHVLGDSPMKVQISVANLVAKMAEHCPIARGFREGECDSPLVTLLSFDLSMDDPKLKFGKQSIHSIVHKEMEMKNLYNTRLVSSSSRSITQREVVKEGLIGKIGKMRSLNVPNSKRITDTKGLLCLAKLVETEEGELQYNCLMTITEITAAAESNADLRRAIFKTNSPAKAVVDQLLR</sequence>
<dbReference type="InterPro" id="IPR036537">
    <property type="entry name" value="Adaptor_Cbl_N_dom_sf"/>
</dbReference>
<comment type="caution">
    <text evidence="5">The sequence shown here is derived from an EMBL/GenBank/DDBJ whole genome shotgun (WGS) entry which is preliminary data.</text>
</comment>
<dbReference type="PANTHER" id="PTHR46168:SF1">
    <property type="entry name" value="ARMADILLO REPEAT ONLY 4"/>
    <property type="match status" value="1"/>
</dbReference>
<evidence type="ECO:0000259" key="4">
    <source>
        <dbReference type="Pfam" id="PF25055"/>
    </source>
</evidence>
<evidence type="ECO:0000256" key="3">
    <source>
        <dbReference type="SAM" id="MobiDB-lite"/>
    </source>
</evidence>
<feature type="region of interest" description="Disordered" evidence="3">
    <location>
        <begin position="1"/>
        <end position="23"/>
    </location>
</feature>
<evidence type="ECO:0000313" key="5">
    <source>
        <dbReference type="EMBL" id="KAK6160213.1"/>
    </source>
</evidence>